<evidence type="ECO:0000313" key="2">
    <source>
        <dbReference type="Proteomes" id="UP001054945"/>
    </source>
</evidence>
<feature type="non-terminal residue" evidence="1">
    <location>
        <position position="1"/>
    </location>
</feature>
<dbReference type="AlphaFoldDB" id="A0AAV4PAE7"/>
<dbReference type="Proteomes" id="UP001054945">
    <property type="component" value="Unassembled WGS sequence"/>
</dbReference>
<proteinExistence type="predicted"/>
<protein>
    <submittedName>
        <fullName evidence="1">Uncharacterized protein</fullName>
    </submittedName>
</protein>
<sequence length="66" mass="7700">PYIQQRIHIRDGGCFFFGRLAVEKLLYWAIMEMQLVSAIPAEGRFVVRLYFSGVSYQGLWKNTKTV</sequence>
<evidence type="ECO:0000313" key="1">
    <source>
        <dbReference type="EMBL" id="GIX94322.1"/>
    </source>
</evidence>
<gene>
    <name evidence="1" type="ORF">CEXT_729941</name>
</gene>
<comment type="caution">
    <text evidence="1">The sequence shown here is derived from an EMBL/GenBank/DDBJ whole genome shotgun (WGS) entry which is preliminary data.</text>
</comment>
<reference evidence="1 2" key="1">
    <citation type="submission" date="2021-06" db="EMBL/GenBank/DDBJ databases">
        <title>Caerostris extrusa draft genome.</title>
        <authorList>
            <person name="Kono N."/>
            <person name="Arakawa K."/>
        </authorList>
    </citation>
    <scope>NUCLEOTIDE SEQUENCE [LARGE SCALE GENOMIC DNA]</scope>
</reference>
<organism evidence="1 2">
    <name type="scientific">Caerostris extrusa</name>
    <name type="common">Bark spider</name>
    <name type="synonym">Caerostris bankana</name>
    <dbReference type="NCBI Taxonomy" id="172846"/>
    <lineage>
        <taxon>Eukaryota</taxon>
        <taxon>Metazoa</taxon>
        <taxon>Ecdysozoa</taxon>
        <taxon>Arthropoda</taxon>
        <taxon>Chelicerata</taxon>
        <taxon>Arachnida</taxon>
        <taxon>Araneae</taxon>
        <taxon>Araneomorphae</taxon>
        <taxon>Entelegynae</taxon>
        <taxon>Araneoidea</taxon>
        <taxon>Araneidae</taxon>
        <taxon>Caerostris</taxon>
    </lineage>
</organism>
<accession>A0AAV4PAE7</accession>
<keyword evidence="2" id="KW-1185">Reference proteome</keyword>
<name>A0AAV4PAE7_CAEEX</name>
<dbReference type="EMBL" id="BPLR01004361">
    <property type="protein sequence ID" value="GIX94322.1"/>
    <property type="molecule type" value="Genomic_DNA"/>
</dbReference>